<dbReference type="GO" id="GO:1990904">
    <property type="term" value="C:ribonucleoprotein complex"/>
    <property type="evidence" value="ECO:0007669"/>
    <property type="project" value="UniProtKB-KW"/>
</dbReference>
<dbReference type="HAMAP" id="MF_00294">
    <property type="entry name" value="Ribosomal_bL33"/>
    <property type="match status" value="1"/>
</dbReference>
<dbReference type="Pfam" id="PF00471">
    <property type="entry name" value="Ribosomal_L33"/>
    <property type="match status" value="1"/>
</dbReference>
<evidence type="ECO:0000256" key="5">
    <source>
        <dbReference type="HAMAP-Rule" id="MF_00294"/>
    </source>
</evidence>
<keyword evidence="3 5" id="KW-0687">Ribonucleoprotein</keyword>
<evidence type="ECO:0000256" key="1">
    <source>
        <dbReference type="ARBA" id="ARBA00007596"/>
    </source>
</evidence>
<evidence type="ECO:0000313" key="7">
    <source>
        <dbReference type="Proteomes" id="UP001056539"/>
    </source>
</evidence>
<organism evidence="6 7">
    <name type="scientific">Thermospira aquatica</name>
    <dbReference type="NCBI Taxonomy" id="2828656"/>
    <lineage>
        <taxon>Bacteria</taxon>
        <taxon>Pseudomonadati</taxon>
        <taxon>Spirochaetota</taxon>
        <taxon>Spirochaetia</taxon>
        <taxon>Brevinematales</taxon>
        <taxon>Thermospiraceae</taxon>
        <taxon>Thermospira</taxon>
    </lineage>
</organism>
<name>A0AAX3BGZ0_9SPIR</name>
<dbReference type="EMBL" id="CP073355">
    <property type="protein sequence ID" value="URA10726.1"/>
    <property type="molecule type" value="Genomic_DNA"/>
</dbReference>
<dbReference type="Proteomes" id="UP001056539">
    <property type="component" value="Chromosome"/>
</dbReference>
<dbReference type="GO" id="GO:0005840">
    <property type="term" value="C:ribosome"/>
    <property type="evidence" value="ECO:0007669"/>
    <property type="project" value="UniProtKB-KW"/>
</dbReference>
<dbReference type="InterPro" id="IPR011332">
    <property type="entry name" value="Ribosomal_zn-bd"/>
</dbReference>
<dbReference type="GO" id="GO:0003735">
    <property type="term" value="F:structural constituent of ribosome"/>
    <property type="evidence" value="ECO:0007669"/>
    <property type="project" value="InterPro"/>
</dbReference>
<evidence type="ECO:0000256" key="4">
    <source>
        <dbReference type="ARBA" id="ARBA00035176"/>
    </source>
</evidence>
<protein>
    <recommendedName>
        <fullName evidence="4 5">Large ribosomal subunit protein bL33</fullName>
    </recommendedName>
</protein>
<keyword evidence="2 5" id="KW-0689">Ribosomal protein</keyword>
<dbReference type="GO" id="GO:0005737">
    <property type="term" value="C:cytoplasm"/>
    <property type="evidence" value="ECO:0007669"/>
    <property type="project" value="UniProtKB-ARBA"/>
</dbReference>
<sequence>MAEIVTLECEACGERNYSTTKTKTMMQQRVKLHLKKYCPRCRKHVAHKEVK</sequence>
<dbReference type="NCBIfam" id="NF001764">
    <property type="entry name" value="PRK00504.1"/>
    <property type="match status" value="1"/>
</dbReference>
<evidence type="ECO:0000313" key="6">
    <source>
        <dbReference type="EMBL" id="URA10726.1"/>
    </source>
</evidence>
<reference evidence="6" key="1">
    <citation type="submission" date="2021-04" db="EMBL/GenBank/DDBJ databases">
        <authorList>
            <person name="Postec A."/>
        </authorList>
    </citation>
    <scope>NUCLEOTIDE SEQUENCE</scope>
    <source>
        <strain evidence="6">F1F22</strain>
    </source>
</reference>
<reference evidence="6" key="2">
    <citation type="submission" date="2022-06" db="EMBL/GenBank/DDBJ databases">
        <title>Thermospira aquatica gen. nov., sp. nov.</title>
        <authorList>
            <person name="Ben Ali Gam Z."/>
            <person name="Labat M."/>
        </authorList>
    </citation>
    <scope>NUCLEOTIDE SEQUENCE</scope>
    <source>
        <strain evidence="6">F1F22</strain>
    </source>
</reference>
<dbReference type="GO" id="GO:0006412">
    <property type="term" value="P:translation"/>
    <property type="evidence" value="ECO:0007669"/>
    <property type="project" value="UniProtKB-UniRule"/>
</dbReference>
<dbReference type="Gene3D" id="2.20.28.120">
    <property type="entry name" value="Ribosomal protein L33"/>
    <property type="match status" value="1"/>
</dbReference>
<dbReference type="NCBIfam" id="TIGR01023">
    <property type="entry name" value="rpmG_bact"/>
    <property type="match status" value="1"/>
</dbReference>
<accession>A0AAX3BGZ0</accession>
<dbReference type="InterPro" id="IPR001705">
    <property type="entry name" value="Ribosomal_bL33"/>
</dbReference>
<proteinExistence type="inferred from homology"/>
<keyword evidence="7" id="KW-1185">Reference proteome</keyword>
<dbReference type="NCBIfam" id="NF001860">
    <property type="entry name" value="PRK00595.1"/>
    <property type="match status" value="1"/>
</dbReference>
<dbReference type="InterPro" id="IPR038584">
    <property type="entry name" value="Ribosomal_bL33_sf"/>
</dbReference>
<evidence type="ECO:0000256" key="2">
    <source>
        <dbReference type="ARBA" id="ARBA00022980"/>
    </source>
</evidence>
<dbReference type="KEGG" id="taqu:KDW03_02675"/>
<dbReference type="AlphaFoldDB" id="A0AAX3BGZ0"/>
<gene>
    <name evidence="5 6" type="primary">rpmG</name>
    <name evidence="6" type="ORF">KDW03_02675</name>
</gene>
<dbReference type="RefSeq" id="WP_271435853.1">
    <property type="nucleotide sequence ID" value="NZ_CP073355.1"/>
</dbReference>
<evidence type="ECO:0000256" key="3">
    <source>
        <dbReference type="ARBA" id="ARBA00023274"/>
    </source>
</evidence>
<comment type="similarity">
    <text evidence="1 5">Belongs to the bacterial ribosomal protein bL33 family.</text>
</comment>
<dbReference type="SUPFAM" id="SSF57829">
    <property type="entry name" value="Zn-binding ribosomal proteins"/>
    <property type="match status" value="1"/>
</dbReference>